<keyword evidence="5 6" id="KW-0472">Membrane</keyword>
<dbReference type="Proteomes" id="UP001179121">
    <property type="component" value="Chromosome"/>
</dbReference>
<feature type="transmembrane region" description="Helical" evidence="6">
    <location>
        <begin position="176"/>
        <end position="198"/>
    </location>
</feature>
<dbReference type="Pfam" id="PF01943">
    <property type="entry name" value="Polysacc_synt"/>
    <property type="match status" value="1"/>
</dbReference>
<feature type="transmembrane region" description="Helical" evidence="6">
    <location>
        <begin position="410"/>
        <end position="431"/>
    </location>
</feature>
<feature type="transmembrane region" description="Helical" evidence="6">
    <location>
        <begin position="76"/>
        <end position="102"/>
    </location>
</feature>
<sequence>MERIETMPAVGTTRTDSLTVRREPCAEAEPAARRSMPSFSRVTGLLLLNRLLTYGLTVGNSVVLARTLGTDGLGQFAYATGLAGLFGLLPHLGISTVVTRTVASAPGSTAAVLSTARTIQRGAAATACGLVMLTAWCLPVRATTITNIVLAAIQMSLASLSWPYLAVLAGRARYDLLAGVETAMAAAGSLALGIAAIGSGTVPAFLWSQVLVTLLAVLVARGAAAKFIQSDSPTAHPIGAFLRTAAPFGLTAFLQSAYTRCDLLLLSQFVPGSVLGLYSAAYKPITMLTHFGASAAGTLFPYMVDELRAGTSGTFHRVMKVFAVMAPAVALIFSGLAAWMLDALYGAAFKDAAPMLAILAWSAAANWLYVPLCTTLQAKHKEYAWLRGLSLALLVNVMVNLAVIPLWSGMGAAIATLVSEILLLVIGAWLVMKELGYRPPARMIVCIALAAGAGALTLWQSSHWGPIAATGCALTVYVCLLRATRTIGWQDGLAIVSRIRETWQGRHRS</sequence>
<evidence type="ECO:0000256" key="4">
    <source>
        <dbReference type="ARBA" id="ARBA00022989"/>
    </source>
</evidence>
<evidence type="ECO:0000256" key="5">
    <source>
        <dbReference type="ARBA" id="ARBA00023136"/>
    </source>
</evidence>
<organism evidence="7 8">
    <name type="scientific">Nitrospira tepida</name>
    <dbReference type="NCBI Taxonomy" id="2973512"/>
    <lineage>
        <taxon>Bacteria</taxon>
        <taxon>Pseudomonadati</taxon>
        <taxon>Nitrospirota</taxon>
        <taxon>Nitrospiria</taxon>
        <taxon>Nitrospirales</taxon>
        <taxon>Nitrospiraceae</taxon>
        <taxon>Nitrospira</taxon>
    </lineage>
</organism>
<dbReference type="PANTHER" id="PTHR30250:SF11">
    <property type="entry name" value="O-ANTIGEN TRANSPORTER-RELATED"/>
    <property type="match status" value="1"/>
</dbReference>
<proteinExistence type="predicted"/>
<feature type="transmembrane region" description="Helical" evidence="6">
    <location>
        <begin position="443"/>
        <end position="459"/>
    </location>
</feature>
<feature type="transmembrane region" description="Helical" evidence="6">
    <location>
        <begin position="353"/>
        <end position="372"/>
    </location>
</feature>
<evidence type="ECO:0000256" key="3">
    <source>
        <dbReference type="ARBA" id="ARBA00022692"/>
    </source>
</evidence>
<dbReference type="KEGG" id="nti:DNFV4_02684"/>
<keyword evidence="2" id="KW-1003">Cell membrane</keyword>
<name>A0AA86N0D7_9BACT</name>
<evidence type="ECO:0000256" key="1">
    <source>
        <dbReference type="ARBA" id="ARBA00004651"/>
    </source>
</evidence>
<dbReference type="AlphaFoldDB" id="A0AA86N0D7"/>
<keyword evidence="4 6" id="KW-1133">Transmembrane helix</keyword>
<gene>
    <name evidence="7" type="ORF">DNFV4_02684</name>
</gene>
<feature type="transmembrane region" description="Helical" evidence="6">
    <location>
        <begin position="465"/>
        <end position="483"/>
    </location>
</feature>
<feature type="transmembrane region" description="Helical" evidence="6">
    <location>
        <begin position="42"/>
        <end position="64"/>
    </location>
</feature>
<reference evidence="7" key="1">
    <citation type="submission" date="2022-10" db="EMBL/GenBank/DDBJ databases">
        <authorList>
            <person name="Koch H."/>
        </authorList>
    </citation>
    <scope>NUCLEOTIDE SEQUENCE</scope>
    <source>
        <strain evidence="7">DNF</strain>
    </source>
</reference>
<feature type="transmembrane region" description="Helical" evidence="6">
    <location>
        <begin position="384"/>
        <end position="404"/>
    </location>
</feature>
<evidence type="ECO:0000256" key="6">
    <source>
        <dbReference type="SAM" id="Phobius"/>
    </source>
</evidence>
<feature type="transmembrane region" description="Helical" evidence="6">
    <location>
        <begin position="148"/>
        <end position="169"/>
    </location>
</feature>
<dbReference type="PANTHER" id="PTHR30250">
    <property type="entry name" value="PST FAMILY PREDICTED COLANIC ACID TRANSPORTER"/>
    <property type="match status" value="1"/>
</dbReference>
<keyword evidence="3 6" id="KW-0812">Transmembrane</keyword>
<feature type="transmembrane region" description="Helical" evidence="6">
    <location>
        <begin position="321"/>
        <end position="341"/>
    </location>
</feature>
<evidence type="ECO:0000256" key="2">
    <source>
        <dbReference type="ARBA" id="ARBA00022475"/>
    </source>
</evidence>
<keyword evidence="8" id="KW-1185">Reference proteome</keyword>
<comment type="subcellular location">
    <subcellularLocation>
        <location evidence="1">Cell membrane</location>
        <topology evidence="1">Multi-pass membrane protein</topology>
    </subcellularLocation>
</comment>
<dbReference type="EMBL" id="OX365700">
    <property type="protein sequence ID" value="CAI4032255.1"/>
    <property type="molecule type" value="Genomic_DNA"/>
</dbReference>
<dbReference type="InterPro" id="IPR050833">
    <property type="entry name" value="Poly_Biosynth_Transport"/>
</dbReference>
<dbReference type="RefSeq" id="WP_289268994.1">
    <property type="nucleotide sequence ID" value="NZ_OX365700.1"/>
</dbReference>
<dbReference type="GO" id="GO:0005886">
    <property type="term" value="C:plasma membrane"/>
    <property type="evidence" value="ECO:0007669"/>
    <property type="project" value="UniProtKB-SubCell"/>
</dbReference>
<feature type="transmembrane region" description="Helical" evidence="6">
    <location>
        <begin position="123"/>
        <end position="142"/>
    </location>
</feature>
<accession>A0AA86N0D7</accession>
<evidence type="ECO:0000313" key="8">
    <source>
        <dbReference type="Proteomes" id="UP001179121"/>
    </source>
</evidence>
<dbReference type="InterPro" id="IPR002797">
    <property type="entry name" value="Polysacc_synth"/>
</dbReference>
<protein>
    <submittedName>
        <fullName evidence="7">Polysacc_synt_C domain-containing protein</fullName>
    </submittedName>
</protein>
<evidence type="ECO:0000313" key="7">
    <source>
        <dbReference type="EMBL" id="CAI4032255.1"/>
    </source>
</evidence>